<feature type="chain" id="PRO_5041942838" evidence="2">
    <location>
        <begin position="21"/>
        <end position="211"/>
    </location>
</feature>
<evidence type="ECO:0000256" key="2">
    <source>
        <dbReference type="SAM" id="SignalP"/>
    </source>
</evidence>
<dbReference type="PROSITE" id="PS51257">
    <property type="entry name" value="PROKAR_LIPOPROTEIN"/>
    <property type="match status" value="1"/>
</dbReference>
<keyword evidence="2" id="KW-0732">Signal</keyword>
<feature type="signal peptide" evidence="2">
    <location>
        <begin position="1"/>
        <end position="20"/>
    </location>
</feature>
<dbReference type="Pfam" id="PF12079">
    <property type="entry name" value="DUF3558"/>
    <property type="match status" value="1"/>
</dbReference>
<evidence type="ECO:0000313" key="4">
    <source>
        <dbReference type="Proteomes" id="UP000095210"/>
    </source>
</evidence>
<accession>A0AAC9HNK1</accession>
<dbReference type="KEGG" id="ahm:TL08_07880"/>
<dbReference type="InterPro" id="IPR024520">
    <property type="entry name" value="DUF3558"/>
</dbReference>
<feature type="region of interest" description="Disordered" evidence="1">
    <location>
        <begin position="25"/>
        <end position="57"/>
    </location>
</feature>
<dbReference type="RefSeq" id="WP_069847762.1">
    <property type="nucleotide sequence ID" value="NZ_CP014859.1"/>
</dbReference>
<dbReference type="AlphaFoldDB" id="A0AAC9HNK1"/>
<gene>
    <name evidence="3" type="ORF">TL08_07880</name>
</gene>
<name>A0AAC9HNK1_9PSEU</name>
<organism evidence="3 4">
    <name type="scientific">Actinoalloteichus hymeniacidonis</name>
    <dbReference type="NCBI Taxonomy" id="340345"/>
    <lineage>
        <taxon>Bacteria</taxon>
        <taxon>Bacillati</taxon>
        <taxon>Actinomycetota</taxon>
        <taxon>Actinomycetes</taxon>
        <taxon>Pseudonocardiales</taxon>
        <taxon>Pseudonocardiaceae</taxon>
        <taxon>Actinoalloteichus</taxon>
    </lineage>
</organism>
<evidence type="ECO:0000256" key="1">
    <source>
        <dbReference type="SAM" id="MobiDB-lite"/>
    </source>
</evidence>
<proteinExistence type="predicted"/>
<dbReference type="Proteomes" id="UP000095210">
    <property type="component" value="Chromosome"/>
</dbReference>
<dbReference type="EMBL" id="CP014859">
    <property type="protein sequence ID" value="AOS62393.1"/>
    <property type="molecule type" value="Genomic_DNA"/>
</dbReference>
<protein>
    <submittedName>
        <fullName evidence="3">DUF3558 family protein</fullName>
    </submittedName>
</protein>
<reference evidence="4" key="1">
    <citation type="submission" date="2016-03" db="EMBL/GenBank/DDBJ databases">
        <title>Complete genome sequence of the type strain Actinoalloteichus hymeniacidonis DSM 45092.</title>
        <authorList>
            <person name="Schaffert L."/>
            <person name="Albersmeier A."/>
            <person name="Winkler A."/>
            <person name="Kalinowski J."/>
            <person name="Zotchev S."/>
            <person name="Ruckert C."/>
        </authorList>
    </citation>
    <scope>NUCLEOTIDE SEQUENCE [LARGE SCALE GENOMIC DNA]</scope>
    <source>
        <strain evidence="4">HPA177(T) (DSM 45092(T))</strain>
    </source>
</reference>
<sequence length="211" mass="21648">MNRTLRSTLCATALAALALAGCSNETGGEATPSGPTTDAPGETSAATDTETSGAEGDRAVEDLDIGGGAEDPCSLLTTDQVTGYGFAEAGEVRESGVSTPECKWSNREGTSLTDVYVHHDNTPGGLTGLISREANFPFFESGVEVVGRPAVHTDITAAPEGQCSTYVDLTADSTLSIYVYISEDDAAAYSDPCAKADEVAAQVIENIQGGI</sequence>
<evidence type="ECO:0000313" key="3">
    <source>
        <dbReference type="EMBL" id="AOS62393.1"/>
    </source>
</evidence>
<keyword evidence="4" id="KW-1185">Reference proteome</keyword>